<dbReference type="KEGG" id="ppsr:I6J18_01495"/>
<reference evidence="1 2" key="1">
    <citation type="submission" date="2021-01" db="EMBL/GenBank/DDBJ databases">
        <title>FDA dAtabase for Regulatory Grade micrObial Sequences (FDA-ARGOS): Supporting development and validation of Infectious Disease Dx tests.</title>
        <authorList>
            <person name="Nelson B."/>
            <person name="Plummer A."/>
            <person name="Tallon L."/>
            <person name="Sadzewicz L."/>
            <person name="Zhao X."/>
            <person name="Boylan J."/>
            <person name="Ott S."/>
            <person name="Bowen H."/>
            <person name="Vavikolanu K."/>
            <person name="Mehta A."/>
            <person name="Aluvathingal J."/>
            <person name="Nadendla S."/>
            <person name="Myers T."/>
            <person name="Yan Y."/>
            <person name="Sichtig H."/>
        </authorList>
    </citation>
    <scope>NUCLEOTIDE SEQUENCE [LARGE SCALE GENOMIC DNA]</scope>
    <source>
        <strain evidence="1 2">FDAARGOS_1161</strain>
    </source>
</reference>
<proteinExistence type="predicted"/>
<sequence>MSMVSMGKLPNNRPIERAEIELMSSFFAEILKKDKEENALSSEALELLSTMLCERASAVIKKPGDGLILLEIGSQYITKKFIGKAQYPNFILELLSEGLVYSKADLIEIIDEGEKLISELVQITETYRKRK</sequence>
<gene>
    <name evidence="1" type="ORF">I6J18_01495</name>
</gene>
<dbReference type="AlphaFoldDB" id="A0A974S0M6"/>
<organism evidence="1 2">
    <name type="scientific">Peribacillus psychrosaccharolyticus</name>
    <name type="common">Bacillus psychrosaccharolyticus</name>
    <dbReference type="NCBI Taxonomy" id="1407"/>
    <lineage>
        <taxon>Bacteria</taxon>
        <taxon>Bacillati</taxon>
        <taxon>Bacillota</taxon>
        <taxon>Bacilli</taxon>
        <taxon>Bacillales</taxon>
        <taxon>Bacillaceae</taxon>
        <taxon>Peribacillus</taxon>
    </lineage>
</organism>
<protein>
    <submittedName>
        <fullName evidence="1">Uncharacterized protein</fullName>
    </submittedName>
</protein>
<dbReference type="Proteomes" id="UP000595254">
    <property type="component" value="Chromosome"/>
</dbReference>
<dbReference type="EMBL" id="CP068053">
    <property type="protein sequence ID" value="QQT00641.1"/>
    <property type="molecule type" value="Genomic_DNA"/>
</dbReference>
<dbReference type="RefSeq" id="WP_161629100.1">
    <property type="nucleotide sequence ID" value="NZ_CP068053.1"/>
</dbReference>
<evidence type="ECO:0000313" key="1">
    <source>
        <dbReference type="EMBL" id="QQT00641.1"/>
    </source>
</evidence>
<name>A0A974S0M6_PERPY</name>
<accession>A0A974S0M6</accession>
<evidence type="ECO:0000313" key="2">
    <source>
        <dbReference type="Proteomes" id="UP000595254"/>
    </source>
</evidence>
<keyword evidence="2" id="KW-1185">Reference proteome</keyword>